<dbReference type="Proteomes" id="UP000235731">
    <property type="component" value="Unassembled WGS sequence"/>
</dbReference>
<proteinExistence type="predicted"/>
<sequence>MHISKTSEKRYLLFFYLKDFPLQEVILALKRQKEEVLLLCEIELYRKNLFFRDERLERYVFFKKAGYDPLRNQYYLEDEKIRIFFNHPEDLTNLLTKFESLLLSFPNLAGSEDYYLLIKVQLKFYTHLDAKLRYTSKIREVVYKTEKTYDLQKKLLY</sequence>
<gene>
    <name evidence="1" type="ORF">C0197_06160</name>
</gene>
<accession>A0A2N7PI50</accession>
<dbReference type="EMBL" id="PNIE01000093">
    <property type="protein sequence ID" value="PMP61102.1"/>
    <property type="molecule type" value="Genomic_DNA"/>
</dbReference>
<comment type="caution">
    <text evidence="1">The sequence shown here is derived from an EMBL/GenBank/DDBJ whole genome shotgun (WGS) entry which is preliminary data.</text>
</comment>
<evidence type="ECO:0000313" key="1">
    <source>
        <dbReference type="EMBL" id="PMP61102.1"/>
    </source>
</evidence>
<evidence type="ECO:0000313" key="2">
    <source>
        <dbReference type="Proteomes" id="UP000235731"/>
    </source>
</evidence>
<reference evidence="1 2" key="1">
    <citation type="submission" date="2018-01" db="EMBL/GenBank/DDBJ databases">
        <title>Metagenomic assembled genomes from two thermal pools in the Uzon Caldera, Kamchatka, Russia.</title>
        <authorList>
            <person name="Wilkins L."/>
            <person name="Ettinger C."/>
        </authorList>
    </citation>
    <scope>NUCLEOTIDE SEQUENCE [LARGE SCALE GENOMIC DNA]</scope>
    <source>
        <strain evidence="1">ZAV-15</strain>
    </source>
</reference>
<organism evidence="1 2">
    <name type="scientific">Caldimicrobium thiodismutans</name>
    <dbReference type="NCBI Taxonomy" id="1653476"/>
    <lineage>
        <taxon>Bacteria</taxon>
        <taxon>Pseudomonadati</taxon>
        <taxon>Thermodesulfobacteriota</taxon>
        <taxon>Thermodesulfobacteria</taxon>
        <taxon>Thermodesulfobacteriales</taxon>
        <taxon>Thermodesulfobacteriaceae</taxon>
        <taxon>Caldimicrobium</taxon>
    </lineage>
</organism>
<name>A0A2N7PI50_9BACT</name>
<dbReference type="AlphaFoldDB" id="A0A2N7PI50"/>
<protein>
    <submittedName>
        <fullName evidence="1">Uncharacterized protein</fullName>
    </submittedName>
</protein>